<gene>
    <name evidence="2" type="ORF">B296_00057442</name>
</gene>
<comment type="caution">
    <text evidence="2">The sequence shown here is derived from an EMBL/GenBank/DDBJ whole genome shotgun (WGS) entry which is preliminary data.</text>
</comment>
<protein>
    <submittedName>
        <fullName evidence="2">Uncharacterized protein</fullName>
    </submittedName>
</protein>
<organism evidence="2 3">
    <name type="scientific">Ensete ventricosum</name>
    <name type="common">Abyssinian banana</name>
    <name type="synonym">Musa ensete</name>
    <dbReference type="NCBI Taxonomy" id="4639"/>
    <lineage>
        <taxon>Eukaryota</taxon>
        <taxon>Viridiplantae</taxon>
        <taxon>Streptophyta</taxon>
        <taxon>Embryophyta</taxon>
        <taxon>Tracheophyta</taxon>
        <taxon>Spermatophyta</taxon>
        <taxon>Magnoliopsida</taxon>
        <taxon>Liliopsida</taxon>
        <taxon>Zingiberales</taxon>
        <taxon>Musaceae</taxon>
        <taxon>Ensete</taxon>
    </lineage>
</organism>
<evidence type="ECO:0000313" key="3">
    <source>
        <dbReference type="Proteomes" id="UP000287651"/>
    </source>
</evidence>
<reference evidence="2 3" key="1">
    <citation type="journal article" date="2014" name="Agronomy (Basel)">
        <title>A Draft Genome Sequence for Ensete ventricosum, the Drought-Tolerant Tree Against Hunger.</title>
        <authorList>
            <person name="Harrison J."/>
            <person name="Moore K.A."/>
            <person name="Paszkiewicz K."/>
            <person name="Jones T."/>
            <person name="Grant M."/>
            <person name="Ambacheew D."/>
            <person name="Muzemil S."/>
            <person name="Studholme D.J."/>
        </authorList>
    </citation>
    <scope>NUCLEOTIDE SEQUENCE [LARGE SCALE GENOMIC DNA]</scope>
</reference>
<dbReference type="Proteomes" id="UP000287651">
    <property type="component" value="Unassembled WGS sequence"/>
</dbReference>
<proteinExistence type="predicted"/>
<sequence>SRNRRPFTRGHWLQPVAPCKGPGRSRPPPCRGPWLQTNAPLQVVGRPYKGAGRGHARLPLVRASFATKT</sequence>
<name>A0A426WWY8_ENSVE</name>
<evidence type="ECO:0000313" key="2">
    <source>
        <dbReference type="EMBL" id="RRT31820.1"/>
    </source>
</evidence>
<dbReference type="EMBL" id="AMZH03035743">
    <property type="protein sequence ID" value="RRT31820.1"/>
    <property type="molecule type" value="Genomic_DNA"/>
</dbReference>
<feature type="region of interest" description="Disordered" evidence="1">
    <location>
        <begin position="1"/>
        <end position="34"/>
    </location>
</feature>
<accession>A0A426WWY8</accession>
<evidence type="ECO:0000256" key="1">
    <source>
        <dbReference type="SAM" id="MobiDB-lite"/>
    </source>
</evidence>
<feature type="non-terminal residue" evidence="2">
    <location>
        <position position="1"/>
    </location>
</feature>
<dbReference type="AlphaFoldDB" id="A0A426WWY8"/>